<dbReference type="InterPro" id="IPR054508">
    <property type="entry name" value="PIR1-like_C"/>
</dbReference>
<feature type="domain" description="Cell wall mannoprotein PIR1-like C-terminal" evidence="2">
    <location>
        <begin position="69"/>
        <end position="143"/>
    </location>
</feature>
<dbReference type="PANTHER" id="PTHR39613">
    <property type="entry name" value="ANCHORED CELL WALL PROTEIN, PUTATIVE (AFU_ORTHOLOGUE AFUA_4G08960)-RELATED"/>
    <property type="match status" value="1"/>
</dbReference>
<feature type="signal peptide" evidence="1">
    <location>
        <begin position="1"/>
        <end position="24"/>
    </location>
</feature>
<protein>
    <recommendedName>
        <fullName evidence="2">Cell wall mannoprotein PIR1-like C-terminal domain-containing protein</fullName>
    </recommendedName>
</protein>
<evidence type="ECO:0000259" key="2">
    <source>
        <dbReference type="Pfam" id="PF22799"/>
    </source>
</evidence>
<keyword evidence="1" id="KW-0732">Signal</keyword>
<evidence type="ECO:0000313" key="4">
    <source>
        <dbReference type="Proteomes" id="UP000184330"/>
    </source>
</evidence>
<dbReference type="AlphaFoldDB" id="A0A1L7XF08"/>
<proteinExistence type="predicted"/>
<dbReference type="Pfam" id="PF22799">
    <property type="entry name" value="PIR1-like_C"/>
    <property type="match status" value="1"/>
</dbReference>
<dbReference type="Proteomes" id="UP000184330">
    <property type="component" value="Unassembled WGS sequence"/>
</dbReference>
<dbReference type="OrthoDB" id="3544035at2759"/>
<reference evidence="3 4" key="1">
    <citation type="submission" date="2016-03" db="EMBL/GenBank/DDBJ databases">
        <authorList>
            <person name="Ploux O."/>
        </authorList>
    </citation>
    <scope>NUCLEOTIDE SEQUENCE [LARGE SCALE GENOMIC DNA]</scope>
    <source>
        <strain evidence="3 4">UAMH 11012</strain>
    </source>
</reference>
<evidence type="ECO:0000313" key="3">
    <source>
        <dbReference type="EMBL" id="CZR63611.1"/>
    </source>
</evidence>
<feature type="chain" id="PRO_5012837875" description="Cell wall mannoprotein PIR1-like C-terminal domain-containing protein" evidence="1">
    <location>
        <begin position="25"/>
        <end position="230"/>
    </location>
</feature>
<sequence>MKFYINFLVQLTLFGVAILPITSAGGNDCCRFTLSSKGLFSCPARQLPDGQIRLNGSEPESTFCLDSKGGITDQNSNGCIVTGAPTTQVQCDASTSPDNGFSIDSSNNLEYKGSSSFFACPATDTEYNIYVAPNFGQTKCFPITLQASGCQAQNSTSSTCAALTVTSIVTQMQTVTDSPSTVTQTITQTKTETDSKSWTQTLIFNFNVFNHDSAVPKMQHDDQHNEFYEL</sequence>
<evidence type="ECO:0000256" key="1">
    <source>
        <dbReference type="SAM" id="SignalP"/>
    </source>
</evidence>
<name>A0A1L7XF08_9HELO</name>
<gene>
    <name evidence="3" type="ORF">PAC_13508</name>
</gene>
<organism evidence="3 4">
    <name type="scientific">Phialocephala subalpina</name>
    <dbReference type="NCBI Taxonomy" id="576137"/>
    <lineage>
        <taxon>Eukaryota</taxon>
        <taxon>Fungi</taxon>
        <taxon>Dikarya</taxon>
        <taxon>Ascomycota</taxon>
        <taxon>Pezizomycotina</taxon>
        <taxon>Leotiomycetes</taxon>
        <taxon>Helotiales</taxon>
        <taxon>Mollisiaceae</taxon>
        <taxon>Phialocephala</taxon>
        <taxon>Phialocephala fortinii species complex</taxon>
    </lineage>
</organism>
<accession>A0A1L7XF08</accession>
<dbReference type="EMBL" id="FJOG01000024">
    <property type="protein sequence ID" value="CZR63611.1"/>
    <property type="molecule type" value="Genomic_DNA"/>
</dbReference>
<keyword evidence="4" id="KW-1185">Reference proteome</keyword>
<dbReference type="PANTHER" id="PTHR39613:SF1">
    <property type="entry name" value="ANCHORED CELL WALL PROTEIN, PUTATIVE (AFU_ORTHOLOGUE AFUA_4G08960)-RELATED"/>
    <property type="match status" value="1"/>
</dbReference>